<dbReference type="AlphaFoldDB" id="A0A975IYW8"/>
<accession>A0A975IYW8</accession>
<dbReference type="KEGG" id="lamb:KBB96_15785"/>
<feature type="signal peptide" evidence="1">
    <location>
        <begin position="1"/>
        <end position="18"/>
    </location>
</feature>
<keyword evidence="3" id="KW-1185">Reference proteome</keyword>
<dbReference type="EMBL" id="CP073100">
    <property type="protein sequence ID" value="QUE50323.1"/>
    <property type="molecule type" value="Genomic_DNA"/>
</dbReference>
<dbReference type="GO" id="GO:0016787">
    <property type="term" value="F:hydrolase activity"/>
    <property type="evidence" value="ECO:0007669"/>
    <property type="project" value="UniProtKB-ARBA"/>
</dbReference>
<evidence type="ECO:0000256" key="1">
    <source>
        <dbReference type="SAM" id="SignalP"/>
    </source>
</evidence>
<evidence type="ECO:0000313" key="2">
    <source>
        <dbReference type="EMBL" id="QUE50323.1"/>
    </source>
</evidence>
<name>A0A975IYW8_9BACT</name>
<sequence length="337" mass="35346">MKHLLVPLCALLPTLAAAAPGPGTANDFKGRHVLIVGIDGLRSDAFQAAKAPVLQNLAKTGTATMKSVAGGDLNGPTKQPTISGPGWTTLLTGTYTNKHGVVGNGTNPCDQQPVPKGGSYQSKAAPHFAKYLKEAVPSASIASITSWPWIETYMIAPQTQYFDMHVAAPGKDYLVKDEEVSRQAAELLKTGNPDVMFLHYSQVDGAGHSTGFATDNPAYLSAIEHVDGLVAQVMDAVKARPQIAKESWLVIVVTDHGGNGRSHGGQSEGERTIPMIVAGKGSSGRGIVDETPGQHVVPATVFEFLGVPVKAEWGWEPGTFGLGKPATVGTPLEKPKS</sequence>
<protein>
    <submittedName>
        <fullName evidence="2">Alkaline phosphatase family protein</fullName>
    </submittedName>
</protein>
<dbReference type="InterPro" id="IPR017850">
    <property type="entry name" value="Alkaline_phosphatase_core_sf"/>
</dbReference>
<organism evidence="2 3">
    <name type="scientific">Luteolibacter ambystomatis</name>
    <dbReference type="NCBI Taxonomy" id="2824561"/>
    <lineage>
        <taxon>Bacteria</taxon>
        <taxon>Pseudomonadati</taxon>
        <taxon>Verrucomicrobiota</taxon>
        <taxon>Verrucomicrobiia</taxon>
        <taxon>Verrucomicrobiales</taxon>
        <taxon>Verrucomicrobiaceae</taxon>
        <taxon>Luteolibacter</taxon>
    </lineage>
</organism>
<feature type="chain" id="PRO_5036824461" evidence="1">
    <location>
        <begin position="19"/>
        <end position="337"/>
    </location>
</feature>
<keyword evidence="1" id="KW-0732">Signal</keyword>
<dbReference type="RefSeq" id="WP_211630463.1">
    <property type="nucleotide sequence ID" value="NZ_CP073100.1"/>
</dbReference>
<gene>
    <name evidence="2" type="ORF">KBB96_15785</name>
</gene>
<evidence type="ECO:0000313" key="3">
    <source>
        <dbReference type="Proteomes" id="UP000676169"/>
    </source>
</evidence>
<dbReference type="Gene3D" id="3.40.720.10">
    <property type="entry name" value="Alkaline Phosphatase, subunit A"/>
    <property type="match status" value="1"/>
</dbReference>
<reference evidence="2" key="1">
    <citation type="submission" date="2021-04" db="EMBL/GenBank/DDBJ databases">
        <title>Luteolibacter sp. 32A isolated from the skin of an Anderson's salamander (Ambystoma andersonii).</title>
        <authorList>
            <person name="Spergser J."/>
            <person name="Busse H.-J."/>
        </authorList>
    </citation>
    <scope>NUCLEOTIDE SEQUENCE</scope>
    <source>
        <strain evidence="2">32A</strain>
    </source>
</reference>
<dbReference type="InterPro" id="IPR002591">
    <property type="entry name" value="Phosphodiest/P_Trfase"/>
</dbReference>
<dbReference type="SUPFAM" id="SSF53649">
    <property type="entry name" value="Alkaline phosphatase-like"/>
    <property type="match status" value="1"/>
</dbReference>
<proteinExistence type="predicted"/>
<dbReference type="PANTHER" id="PTHR10151:SF120">
    <property type="entry name" value="BIS(5'-ADENOSYL)-TRIPHOSPHATASE"/>
    <property type="match status" value="1"/>
</dbReference>
<dbReference type="Pfam" id="PF01663">
    <property type="entry name" value="Phosphodiest"/>
    <property type="match status" value="1"/>
</dbReference>
<dbReference type="Proteomes" id="UP000676169">
    <property type="component" value="Chromosome"/>
</dbReference>
<dbReference type="PANTHER" id="PTHR10151">
    <property type="entry name" value="ECTONUCLEOTIDE PYROPHOSPHATASE/PHOSPHODIESTERASE"/>
    <property type="match status" value="1"/>
</dbReference>